<accession>H2AZD0</accession>
<evidence type="ECO:0000313" key="11">
    <source>
        <dbReference type="EMBL" id="CCF59686.1"/>
    </source>
</evidence>
<dbReference type="FunCoup" id="H2AZD0">
    <property type="interactions" value="459"/>
</dbReference>
<dbReference type="Gene3D" id="3.40.50.800">
    <property type="entry name" value="Anticodon-binding domain"/>
    <property type="match status" value="1"/>
</dbReference>
<dbReference type="InParanoid" id="H2AZD0"/>
<dbReference type="InterPro" id="IPR050062">
    <property type="entry name" value="Pro-tRNA_synthetase"/>
</dbReference>
<dbReference type="PRINTS" id="PR01046">
    <property type="entry name" value="TRNASYNTHPRO"/>
</dbReference>
<evidence type="ECO:0000256" key="8">
    <source>
        <dbReference type="ARBA" id="ARBA00029731"/>
    </source>
</evidence>
<evidence type="ECO:0000256" key="6">
    <source>
        <dbReference type="ARBA" id="ARBA00022917"/>
    </source>
</evidence>
<dbReference type="GO" id="GO:0005739">
    <property type="term" value="C:mitochondrion"/>
    <property type="evidence" value="ECO:0007669"/>
    <property type="project" value="TreeGrafter"/>
</dbReference>
<dbReference type="RefSeq" id="XP_003958821.1">
    <property type="nucleotide sequence ID" value="XM_003958772.1"/>
</dbReference>
<evidence type="ECO:0000256" key="5">
    <source>
        <dbReference type="ARBA" id="ARBA00022840"/>
    </source>
</evidence>
<evidence type="ECO:0000256" key="2">
    <source>
        <dbReference type="ARBA" id="ARBA00012831"/>
    </source>
</evidence>
<dbReference type="HOGENOM" id="CLU_016739_0_0_1"/>
<dbReference type="PANTHER" id="PTHR42753">
    <property type="entry name" value="MITOCHONDRIAL RIBOSOME PROTEIN L39/PROLYL-TRNA LIGASE FAMILY MEMBER"/>
    <property type="match status" value="1"/>
</dbReference>
<sequence length="570" mass="65568">MKPLKRIFLPRFIRPSVLNRLNTPELLESLNFVAKSSSGIYHHLPLGHRTIEKLTDIVHRELHESFPNVSELALASISPRRRWEKTNRWNNNEMYRLDNDQFCLVPTCEEDITKLMTSHIKSYKDMPVLAYQVTKKFRNEKRPRNGLLRTKEFLMLDAYSFVESTEDAKSMFNEVNEAFIRIFKRLKIPFAKAVADNGYIGGDQSIEYHYLHDVGEDKLFYCPNCHTTSTQDKTESLPGTNLKPTTDVTVKYALNKSHDTLFCFYFPSDRQLNWNLASIATDYDLDSALKEFTDNKILTIFQNENNDPMFNKVVRMMDSRISSRSNFPDFPLKQYLKNNFSQITDVNLVNSIEGEICGLCGESPLQTSNSIEVGHTFNLNTKYSEAMKLNYNNAENTTENNLVKMGCYGIGISRVVAAIAEVNRDSLGLRWPSPIAPYLVSICSPPKTEEMNEKIVKVVTKLTESSQLANEILQLPNGEDNNTTLFSQISTSHAIGIPICIIVGSKTWPRIEIEVRGKRLKGDTDAYWKIKYNHLKDQYQWEVYQENTTEKHVVHLDHANDVIEFLLKDI</sequence>
<dbReference type="STRING" id="1071382.H2AZD0"/>
<dbReference type="Gene3D" id="3.30.930.10">
    <property type="entry name" value="Bira Bifunctional Protein, Domain 2"/>
    <property type="match status" value="2"/>
</dbReference>
<dbReference type="EC" id="6.1.1.15" evidence="2"/>
<dbReference type="PANTHER" id="PTHR42753:SF2">
    <property type="entry name" value="PROLINE--TRNA LIGASE"/>
    <property type="match status" value="1"/>
</dbReference>
<evidence type="ECO:0000256" key="9">
    <source>
        <dbReference type="ARBA" id="ARBA00047671"/>
    </source>
</evidence>
<protein>
    <recommendedName>
        <fullName evidence="2">proline--tRNA ligase</fullName>
        <ecNumber evidence="2">6.1.1.15</ecNumber>
    </recommendedName>
    <alternativeName>
        <fullName evidence="8">Prolyl-tRNA synthetase</fullName>
    </alternativeName>
</protein>
<keyword evidence="5" id="KW-0067">ATP-binding</keyword>
<keyword evidence="3" id="KW-0436">Ligase</keyword>
<dbReference type="eggNOG" id="KOG2324">
    <property type="taxonomic scope" value="Eukaryota"/>
</dbReference>
<dbReference type="PROSITE" id="PS50862">
    <property type="entry name" value="AA_TRNA_LIGASE_II"/>
    <property type="match status" value="1"/>
</dbReference>
<keyword evidence="6" id="KW-0648">Protein biosynthesis</keyword>
<dbReference type="GO" id="GO:0004827">
    <property type="term" value="F:proline-tRNA ligase activity"/>
    <property type="evidence" value="ECO:0007669"/>
    <property type="project" value="UniProtKB-EC"/>
</dbReference>
<dbReference type="InterPro" id="IPR036621">
    <property type="entry name" value="Anticodon-bd_dom_sf"/>
</dbReference>
<dbReference type="AlphaFoldDB" id="H2AZD0"/>
<reference evidence="11 12" key="1">
    <citation type="journal article" date="2011" name="Proc. Natl. Acad. Sci. U.S.A.">
        <title>Evolutionary erosion of yeast sex chromosomes by mating-type switching accidents.</title>
        <authorList>
            <person name="Gordon J.L."/>
            <person name="Armisen D."/>
            <person name="Proux-Wera E."/>
            <person name="Oheigeartaigh S.S."/>
            <person name="Byrne K.P."/>
            <person name="Wolfe K.H."/>
        </authorList>
    </citation>
    <scope>NUCLEOTIDE SEQUENCE [LARGE SCALE GENOMIC DNA]</scope>
    <source>
        <strain evidence="12">ATCC 22294 / BCRC 22015 / CBS 2517 / CECT 1963 / NBRC 1671 / NRRL Y-8276</strain>
    </source>
</reference>
<dbReference type="EMBL" id="HE650828">
    <property type="protein sequence ID" value="CCF59686.1"/>
    <property type="molecule type" value="Genomic_DNA"/>
</dbReference>
<dbReference type="InterPro" id="IPR002316">
    <property type="entry name" value="Pro-tRNA-ligase_IIa"/>
</dbReference>
<proteinExistence type="inferred from homology"/>
<organism evidence="11 12">
    <name type="scientific">Kazachstania africana (strain ATCC 22294 / BCRC 22015 / CBS 2517 / CECT 1963 / NBRC 1671 / NRRL Y-8276)</name>
    <name type="common">Yeast</name>
    <name type="synonym">Kluyveromyces africanus</name>
    <dbReference type="NCBI Taxonomy" id="1071382"/>
    <lineage>
        <taxon>Eukaryota</taxon>
        <taxon>Fungi</taxon>
        <taxon>Dikarya</taxon>
        <taxon>Ascomycota</taxon>
        <taxon>Saccharomycotina</taxon>
        <taxon>Saccharomycetes</taxon>
        <taxon>Saccharomycetales</taxon>
        <taxon>Saccharomycetaceae</taxon>
        <taxon>Kazachstania</taxon>
    </lineage>
</organism>
<dbReference type="SUPFAM" id="SSF52954">
    <property type="entry name" value="Class II aaRS ABD-related"/>
    <property type="match status" value="1"/>
</dbReference>
<dbReference type="InterPro" id="IPR004500">
    <property type="entry name" value="Pro-tRNA-synth_IIa_bac-type"/>
</dbReference>
<dbReference type="GeneID" id="13887682"/>
<dbReference type="InterPro" id="IPR006195">
    <property type="entry name" value="aa-tRNA-synth_II"/>
</dbReference>
<dbReference type="SUPFAM" id="SSF55681">
    <property type="entry name" value="Class II aaRS and biotin synthetases"/>
    <property type="match status" value="1"/>
</dbReference>
<evidence type="ECO:0000256" key="7">
    <source>
        <dbReference type="ARBA" id="ARBA00023146"/>
    </source>
</evidence>
<evidence type="ECO:0000256" key="3">
    <source>
        <dbReference type="ARBA" id="ARBA00022598"/>
    </source>
</evidence>
<dbReference type="InterPro" id="IPR002314">
    <property type="entry name" value="aa-tRNA-synt_IIb"/>
</dbReference>
<comment type="similarity">
    <text evidence="1">Belongs to the class-II aminoacyl-tRNA synthetase family.</text>
</comment>
<feature type="domain" description="Aminoacyl-transfer RNA synthetases class-II family profile" evidence="10">
    <location>
        <begin position="1"/>
        <end position="432"/>
    </location>
</feature>
<keyword evidence="7" id="KW-0030">Aminoacyl-tRNA synthetase</keyword>
<keyword evidence="4" id="KW-0547">Nucleotide-binding</keyword>
<dbReference type="GO" id="GO:0006433">
    <property type="term" value="P:prolyl-tRNA aminoacylation"/>
    <property type="evidence" value="ECO:0007669"/>
    <property type="project" value="InterPro"/>
</dbReference>
<comment type="catalytic activity">
    <reaction evidence="9">
        <text>tRNA(Pro) + L-proline + ATP = L-prolyl-tRNA(Pro) + AMP + diphosphate</text>
        <dbReference type="Rhea" id="RHEA:14305"/>
        <dbReference type="Rhea" id="RHEA-COMP:9700"/>
        <dbReference type="Rhea" id="RHEA-COMP:9702"/>
        <dbReference type="ChEBI" id="CHEBI:30616"/>
        <dbReference type="ChEBI" id="CHEBI:33019"/>
        <dbReference type="ChEBI" id="CHEBI:60039"/>
        <dbReference type="ChEBI" id="CHEBI:78442"/>
        <dbReference type="ChEBI" id="CHEBI:78532"/>
        <dbReference type="ChEBI" id="CHEBI:456215"/>
        <dbReference type="EC" id="6.1.1.15"/>
    </reaction>
</comment>
<dbReference type="KEGG" id="kaf:KAFR_0H02770"/>
<dbReference type="OrthoDB" id="10267474at2759"/>
<gene>
    <name evidence="11" type="primary">KAFR0H02770</name>
    <name evidence="11" type="ORF">KAFR_0H02770</name>
</gene>
<keyword evidence="12" id="KW-1185">Reference proteome</keyword>
<evidence type="ECO:0000313" key="12">
    <source>
        <dbReference type="Proteomes" id="UP000005220"/>
    </source>
</evidence>
<dbReference type="Pfam" id="PF00587">
    <property type="entry name" value="tRNA-synt_2b"/>
    <property type="match status" value="1"/>
</dbReference>
<dbReference type="InterPro" id="IPR045864">
    <property type="entry name" value="aa-tRNA-synth_II/BPL/LPL"/>
</dbReference>
<dbReference type="NCBIfam" id="TIGR00409">
    <property type="entry name" value="proS_fam_II"/>
    <property type="match status" value="1"/>
</dbReference>
<evidence type="ECO:0000256" key="4">
    <source>
        <dbReference type="ARBA" id="ARBA00022741"/>
    </source>
</evidence>
<dbReference type="GO" id="GO:0005524">
    <property type="term" value="F:ATP binding"/>
    <property type="evidence" value="ECO:0007669"/>
    <property type="project" value="UniProtKB-KW"/>
</dbReference>
<evidence type="ECO:0000259" key="10">
    <source>
        <dbReference type="PROSITE" id="PS50862"/>
    </source>
</evidence>
<dbReference type="Proteomes" id="UP000005220">
    <property type="component" value="Chromosome 8"/>
</dbReference>
<evidence type="ECO:0000256" key="1">
    <source>
        <dbReference type="ARBA" id="ARBA00008226"/>
    </source>
</evidence>
<name>H2AZD0_KAZAF</name>